<proteinExistence type="predicted"/>
<dbReference type="Pfam" id="PF00563">
    <property type="entry name" value="EAL"/>
    <property type="match status" value="1"/>
</dbReference>
<dbReference type="Proteomes" id="UP000007383">
    <property type="component" value="Chromosome"/>
</dbReference>
<dbReference type="PROSITE" id="PS50887">
    <property type="entry name" value="GGDEF"/>
    <property type="match status" value="1"/>
</dbReference>
<dbReference type="Pfam" id="PF13426">
    <property type="entry name" value="PAS_9"/>
    <property type="match status" value="1"/>
</dbReference>
<dbReference type="Gene3D" id="3.30.450.20">
    <property type="entry name" value="PAS domain"/>
    <property type="match status" value="1"/>
</dbReference>
<dbReference type="SMART" id="SM00052">
    <property type="entry name" value="EAL"/>
    <property type="match status" value="1"/>
</dbReference>
<feature type="domain" description="EAL" evidence="2">
    <location>
        <begin position="308"/>
        <end position="562"/>
    </location>
</feature>
<dbReference type="InterPro" id="IPR035919">
    <property type="entry name" value="EAL_sf"/>
</dbReference>
<gene>
    <name evidence="4" type="ordered locus">Spiaf_1813</name>
</gene>
<dbReference type="NCBIfam" id="TIGR00254">
    <property type="entry name" value="GGDEF"/>
    <property type="match status" value="1"/>
</dbReference>
<dbReference type="InterPro" id="IPR035965">
    <property type="entry name" value="PAS-like_dom_sf"/>
</dbReference>
<dbReference type="SMART" id="SM00091">
    <property type="entry name" value="PAS"/>
    <property type="match status" value="1"/>
</dbReference>
<evidence type="ECO:0000259" key="2">
    <source>
        <dbReference type="PROSITE" id="PS50883"/>
    </source>
</evidence>
<dbReference type="Gene3D" id="3.30.70.270">
    <property type="match status" value="1"/>
</dbReference>
<evidence type="ECO:0000313" key="5">
    <source>
        <dbReference type="Proteomes" id="UP000007383"/>
    </source>
</evidence>
<dbReference type="eggNOG" id="COG5001">
    <property type="taxonomic scope" value="Bacteria"/>
</dbReference>
<dbReference type="Gene3D" id="3.20.20.450">
    <property type="entry name" value="EAL domain"/>
    <property type="match status" value="1"/>
</dbReference>
<sequence>MISNCVSATTISTMLDSVCTFSAEGIVLTDSRHTIRFVNNAFQEIAGYAPQELVGTSINRFRSDSYEDSYYTEILRRVAEHGSWSGSLWSTRKCGEYFFFKVTILGIASDAEQYYCYLVNDTSRIREAEAKLQHSVQHDALTSLPNRMLLQDRIELAIVQAALKNRGLGLLIVDLDDFKTINDGMGHTVGDEVLKIAAARVSSAVRIGDSVARTGGDEFTVLLPDIRTPDDAGEIAQRIIELLSEPFTVDSSVIYLGATVGASIYPDDGTTSQDLLSNADLALIRAKTHCKGYHHFYTPDLNERVQHRIYLEETVRTALDEQMIQVYFQPVIDMETGRLSSSEALARLFHPERGEIPPGQFIPLAEENGLIYRLGEYVFRQACSQYAAWLELGVVDASVGINLSARQFIQPNLVDNLLGILQETGLSPDRVTIEITENSLMQDIDESVRTLRRFKDAGLQISIDDFGTGYSSLSYLKTLPVDQLKIDRSFIRDLMVRDNQAAIVTAIISMAHSMHMRVVAEGVETKQQFDFLKQSSCDYVQGYYFSKPLSVIHAQPHFEKETVFFYGT</sequence>
<dbReference type="Pfam" id="PF00990">
    <property type="entry name" value="GGDEF"/>
    <property type="match status" value="1"/>
</dbReference>
<dbReference type="InterPro" id="IPR029787">
    <property type="entry name" value="Nucleotide_cyclase"/>
</dbReference>
<protein>
    <submittedName>
        <fullName evidence="4">PAS domain S-box/diguanylate cyclase (GGDEF) domain-containing protein</fullName>
    </submittedName>
</protein>
<dbReference type="PROSITE" id="PS50112">
    <property type="entry name" value="PAS"/>
    <property type="match status" value="1"/>
</dbReference>
<dbReference type="InterPro" id="IPR001633">
    <property type="entry name" value="EAL_dom"/>
</dbReference>
<dbReference type="PATRIC" id="fig|889378.3.peg.1802"/>
<organism evidence="4 5">
    <name type="scientific">Spirochaeta africana (strain ATCC 700263 / DSM 8902 / Z-7692)</name>
    <dbReference type="NCBI Taxonomy" id="889378"/>
    <lineage>
        <taxon>Bacteria</taxon>
        <taxon>Pseudomonadati</taxon>
        <taxon>Spirochaetota</taxon>
        <taxon>Spirochaetia</taxon>
        <taxon>Spirochaetales</taxon>
        <taxon>Spirochaetaceae</taxon>
        <taxon>Spirochaeta</taxon>
    </lineage>
</organism>
<dbReference type="EMBL" id="CP003282">
    <property type="protein sequence ID" value="AFG37870.1"/>
    <property type="molecule type" value="Genomic_DNA"/>
</dbReference>
<dbReference type="PANTHER" id="PTHR44757">
    <property type="entry name" value="DIGUANYLATE CYCLASE DGCP"/>
    <property type="match status" value="1"/>
</dbReference>
<dbReference type="SUPFAM" id="SSF55073">
    <property type="entry name" value="Nucleotide cyclase"/>
    <property type="match status" value="1"/>
</dbReference>
<dbReference type="InterPro" id="IPR052155">
    <property type="entry name" value="Biofilm_reg_signaling"/>
</dbReference>
<evidence type="ECO:0000259" key="3">
    <source>
        <dbReference type="PROSITE" id="PS50887"/>
    </source>
</evidence>
<reference evidence="5" key="1">
    <citation type="journal article" date="2013" name="Stand. Genomic Sci.">
        <title>Complete genome sequence of the halophilic bacterium Spirochaeta africana type strain (Z-7692(T)) from the alkaline Lake Magadi in the East African Rift.</title>
        <authorList>
            <person name="Liolos K."/>
            <person name="Abt B."/>
            <person name="Scheuner C."/>
            <person name="Teshima H."/>
            <person name="Held B."/>
            <person name="Lapidus A."/>
            <person name="Nolan M."/>
            <person name="Lucas S."/>
            <person name="Deshpande S."/>
            <person name="Cheng J.F."/>
            <person name="Tapia R."/>
            <person name="Goodwin L.A."/>
            <person name="Pitluck S."/>
            <person name="Pagani I."/>
            <person name="Ivanova N."/>
            <person name="Mavromatis K."/>
            <person name="Mikhailova N."/>
            <person name="Huntemann M."/>
            <person name="Pati A."/>
            <person name="Chen A."/>
            <person name="Palaniappan K."/>
            <person name="Land M."/>
            <person name="Rohde M."/>
            <person name="Tindall B.J."/>
            <person name="Detter J.C."/>
            <person name="Goker M."/>
            <person name="Bristow J."/>
            <person name="Eisen J.A."/>
            <person name="Markowitz V."/>
            <person name="Hugenholtz P."/>
            <person name="Woyke T."/>
            <person name="Klenk H.P."/>
            <person name="Kyrpides N.C."/>
        </authorList>
    </citation>
    <scope>NUCLEOTIDE SEQUENCE</scope>
    <source>
        <strain evidence="5">ATCC 700263 / DSM 8902 / Z-7692</strain>
    </source>
</reference>
<dbReference type="SUPFAM" id="SSF55785">
    <property type="entry name" value="PYP-like sensor domain (PAS domain)"/>
    <property type="match status" value="1"/>
</dbReference>
<dbReference type="PANTHER" id="PTHR44757:SF2">
    <property type="entry name" value="BIOFILM ARCHITECTURE MAINTENANCE PROTEIN MBAA"/>
    <property type="match status" value="1"/>
</dbReference>
<dbReference type="InterPro" id="IPR000014">
    <property type="entry name" value="PAS"/>
</dbReference>
<evidence type="ECO:0000259" key="1">
    <source>
        <dbReference type="PROSITE" id="PS50112"/>
    </source>
</evidence>
<feature type="domain" description="GGDEF" evidence="3">
    <location>
        <begin position="166"/>
        <end position="301"/>
    </location>
</feature>
<dbReference type="HOGENOM" id="CLU_000445_70_50_12"/>
<dbReference type="STRING" id="889378.Spiaf_1813"/>
<dbReference type="FunFam" id="3.20.20.450:FF:000001">
    <property type="entry name" value="Cyclic di-GMP phosphodiesterase yahA"/>
    <property type="match status" value="1"/>
</dbReference>
<dbReference type="KEGG" id="sfc:Spiaf_1813"/>
<accession>H9UK27</accession>
<dbReference type="CDD" id="cd01949">
    <property type="entry name" value="GGDEF"/>
    <property type="match status" value="1"/>
</dbReference>
<dbReference type="AlphaFoldDB" id="H9UK27"/>
<keyword evidence="5" id="KW-1185">Reference proteome</keyword>
<name>H9UK27_SPIAZ</name>
<dbReference type="NCBIfam" id="TIGR00229">
    <property type="entry name" value="sensory_box"/>
    <property type="match status" value="1"/>
</dbReference>
<feature type="domain" description="PAS" evidence="1">
    <location>
        <begin position="7"/>
        <end position="82"/>
    </location>
</feature>
<evidence type="ECO:0000313" key="4">
    <source>
        <dbReference type="EMBL" id="AFG37870.1"/>
    </source>
</evidence>
<dbReference type="PROSITE" id="PS50883">
    <property type="entry name" value="EAL"/>
    <property type="match status" value="1"/>
</dbReference>
<dbReference type="InterPro" id="IPR043128">
    <property type="entry name" value="Rev_trsase/Diguanyl_cyclase"/>
</dbReference>
<dbReference type="SMART" id="SM00267">
    <property type="entry name" value="GGDEF"/>
    <property type="match status" value="1"/>
</dbReference>
<dbReference type="InterPro" id="IPR000160">
    <property type="entry name" value="GGDEF_dom"/>
</dbReference>
<dbReference type="CDD" id="cd01948">
    <property type="entry name" value="EAL"/>
    <property type="match status" value="1"/>
</dbReference>
<dbReference type="SUPFAM" id="SSF141868">
    <property type="entry name" value="EAL domain-like"/>
    <property type="match status" value="1"/>
</dbReference>
<dbReference type="CDD" id="cd00130">
    <property type="entry name" value="PAS"/>
    <property type="match status" value="1"/>
</dbReference>